<evidence type="ECO:0000313" key="1">
    <source>
        <dbReference type="EMBL" id="MBX38021.1"/>
    </source>
</evidence>
<dbReference type="EMBL" id="GGEC01057537">
    <property type="protein sequence ID" value="MBX38021.1"/>
    <property type="molecule type" value="Transcribed_RNA"/>
</dbReference>
<reference evidence="1" key="1">
    <citation type="submission" date="2018-02" db="EMBL/GenBank/DDBJ databases">
        <title>Rhizophora mucronata_Transcriptome.</title>
        <authorList>
            <person name="Meera S.P."/>
            <person name="Sreeshan A."/>
            <person name="Augustine A."/>
        </authorList>
    </citation>
    <scope>NUCLEOTIDE SEQUENCE</scope>
    <source>
        <tissue evidence="1">Leaf</tissue>
    </source>
</reference>
<accession>A0A2P2N6A8</accession>
<dbReference type="AlphaFoldDB" id="A0A2P2N6A8"/>
<proteinExistence type="predicted"/>
<organism evidence="1">
    <name type="scientific">Rhizophora mucronata</name>
    <name type="common">Asiatic mangrove</name>
    <dbReference type="NCBI Taxonomy" id="61149"/>
    <lineage>
        <taxon>Eukaryota</taxon>
        <taxon>Viridiplantae</taxon>
        <taxon>Streptophyta</taxon>
        <taxon>Embryophyta</taxon>
        <taxon>Tracheophyta</taxon>
        <taxon>Spermatophyta</taxon>
        <taxon>Magnoliopsida</taxon>
        <taxon>eudicotyledons</taxon>
        <taxon>Gunneridae</taxon>
        <taxon>Pentapetalae</taxon>
        <taxon>rosids</taxon>
        <taxon>fabids</taxon>
        <taxon>Malpighiales</taxon>
        <taxon>Rhizophoraceae</taxon>
        <taxon>Rhizophora</taxon>
    </lineage>
</organism>
<name>A0A2P2N6A8_RHIMU</name>
<protein>
    <submittedName>
        <fullName evidence="1">Uncharacterized protein</fullName>
    </submittedName>
</protein>
<sequence>MGSSVFCLVYSNKSLVIKEAGGWVDGQCRICLFMDMKLVKS</sequence>